<feature type="region of interest" description="Disordered" evidence="1">
    <location>
        <begin position="150"/>
        <end position="219"/>
    </location>
</feature>
<feature type="compositionally biased region" description="Low complexity" evidence="1">
    <location>
        <begin position="56"/>
        <end position="66"/>
    </location>
</feature>
<evidence type="ECO:0000313" key="4">
    <source>
        <dbReference type="Proteomes" id="UP001302676"/>
    </source>
</evidence>
<dbReference type="RefSeq" id="XP_062638076.1">
    <property type="nucleotide sequence ID" value="XM_062780356.1"/>
</dbReference>
<name>A0AAN6V622_9PEZI</name>
<feature type="region of interest" description="Disordered" evidence="1">
    <location>
        <begin position="43"/>
        <end position="79"/>
    </location>
</feature>
<comment type="caution">
    <text evidence="3">The sequence shown here is derived from an EMBL/GenBank/DDBJ whole genome shotgun (WGS) entry which is preliminary data.</text>
</comment>
<feature type="compositionally biased region" description="Polar residues" evidence="1">
    <location>
        <begin position="150"/>
        <end position="178"/>
    </location>
</feature>
<feature type="compositionally biased region" description="Polar residues" evidence="1">
    <location>
        <begin position="100"/>
        <end position="110"/>
    </location>
</feature>
<feature type="compositionally biased region" description="Low complexity" evidence="1">
    <location>
        <begin position="286"/>
        <end position="312"/>
    </location>
</feature>
<sequence>MSQPVVQVLVHVAAPARASDDAKYRALAAAYFDFEPATQPSRYLSSFSDSQGVGQGVEQGLEEPPQTQDGPGWNASQSLGVIPSPMLSFRSVVDNGGSFRKQQASGRHQTPSQPSFVPPPSVIEDSMPDNDYMLTGFCTPTRLLEHYTNTLDSSQDSPGSSRQGIPTFSQLRPQNSDSSPPPVQGIKSRDQARYDQPETVISQSPSEGAARRMTPTPTSSALDIIYETRIASSYPSQPSLSPSRAESEPPLPKRQRTSLNLRQPGPGKPLARSASDFGPRSHTVAKTTPSTTTTTTHTNSKNNNTHQPLTFPEPTTPLEILSPPPLTSLSPLHSADLITPLLAKLAHDLNLPKRYQPTLQTRPLRPFERGHWHIDCRTWDTSLKRSAWGFLTEYVGNKGAAGWGTSCRREAGGMDWVRVYCFGAVVGHMYLVVYLMSKRMVLETGVEWIGGDGKAVVVMGPKETGGRSGSGSGSG</sequence>
<keyword evidence="2" id="KW-0812">Transmembrane</keyword>
<gene>
    <name evidence="3" type="ORF">C8A04DRAFT_27644</name>
</gene>
<dbReference type="Proteomes" id="UP001302676">
    <property type="component" value="Unassembled WGS sequence"/>
</dbReference>
<evidence type="ECO:0000313" key="3">
    <source>
        <dbReference type="EMBL" id="KAK4144705.1"/>
    </source>
</evidence>
<reference evidence="3" key="2">
    <citation type="submission" date="2023-05" db="EMBL/GenBank/DDBJ databases">
        <authorList>
            <consortium name="Lawrence Berkeley National Laboratory"/>
            <person name="Steindorff A."/>
            <person name="Hensen N."/>
            <person name="Bonometti L."/>
            <person name="Westerberg I."/>
            <person name="Brannstrom I.O."/>
            <person name="Guillou S."/>
            <person name="Cros-Aarteil S."/>
            <person name="Calhoun S."/>
            <person name="Haridas S."/>
            <person name="Kuo A."/>
            <person name="Mondo S."/>
            <person name="Pangilinan J."/>
            <person name="Riley R."/>
            <person name="Labutti K."/>
            <person name="Andreopoulos B."/>
            <person name="Lipzen A."/>
            <person name="Chen C."/>
            <person name="Yanf M."/>
            <person name="Daum C."/>
            <person name="Ng V."/>
            <person name="Clum A."/>
            <person name="Ohm R."/>
            <person name="Martin F."/>
            <person name="Silar P."/>
            <person name="Natvig D."/>
            <person name="Lalanne C."/>
            <person name="Gautier V."/>
            <person name="Ament-Velasquez S.L."/>
            <person name="Kruys A."/>
            <person name="Hutchinson M.I."/>
            <person name="Powell A.J."/>
            <person name="Barry K."/>
            <person name="Miller A.N."/>
            <person name="Grigoriev I.V."/>
            <person name="Debuchy R."/>
            <person name="Gladieux P."/>
            <person name="Thoren M.H."/>
            <person name="Johannesson H."/>
        </authorList>
    </citation>
    <scope>NUCLEOTIDE SEQUENCE</scope>
    <source>
        <strain evidence="3">CBS 141.50</strain>
    </source>
</reference>
<organism evidence="3 4">
    <name type="scientific">Dichotomopilus funicola</name>
    <dbReference type="NCBI Taxonomy" id="1934379"/>
    <lineage>
        <taxon>Eukaryota</taxon>
        <taxon>Fungi</taxon>
        <taxon>Dikarya</taxon>
        <taxon>Ascomycota</taxon>
        <taxon>Pezizomycotina</taxon>
        <taxon>Sordariomycetes</taxon>
        <taxon>Sordariomycetidae</taxon>
        <taxon>Sordariales</taxon>
        <taxon>Chaetomiaceae</taxon>
        <taxon>Dichotomopilus</taxon>
    </lineage>
</organism>
<evidence type="ECO:0000256" key="1">
    <source>
        <dbReference type="SAM" id="MobiDB-lite"/>
    </source>
</evidence>
<keyword evidence="4" id="KW-1185">Reference proteome</keyword>
<protein>
    <submittedName>
        <fullName evidence="3">Uncharacterized protein</fullName>
    </submittedName>
</protein>
<dbReference type="GeneID" id="87816969"/>
<keyword evidence="2" id="KW-0472">Membrane</keyword>
<reference evidence="3" key="1">
    <citation type="journal article" date="2023" name="Mol. Phylogenet. Evol.">
        <title>Genome-scale phylogeny and comparative genomics of the fungal order Sordariales.</title>
        <authorList>
            <person name="Hensen N."/>
            <person name="Bonometti L."/>
            <person name="Westerberg I."/>
            <person name="Brannstrom I.O."/>
            <person name="Guillou S."/>
            <person name="Cros-Aarteil S."/>
            <person name="Calhoun S."/>
            <person name="Haridas S."/>
            <person name="Kuo A."/>
            <person name="Mondo S."/>
            <person name="Pangilinan J."/>
            <person name="Riley R."/>
            <person name="LaButti K."/>
            <person name="Andreopoulos B."/>
            <person name="Lipzen A."/>
            <person name="Chen C."/>
            <person name="Yan M."/>
            <person name="Daum C."/>
            <person name="Ng V."/>
            <person name="Clum A."/>
            <person name="Steindorff A."/>
            <person name="Ohm R.A."/>
            <person name="Martin F."/>
            <person name="Silar P."/>
            <person name="Natvig D.O."/>
            <person name="Lalanne C."/>
            <person name="Gautier V."/>
            <person name="Ament-Velasquez S.L."/>
            <person name="Kruys A."/>
            <person name="Hutchinson M.I."/>
            <person name="Powell A.J."/>
            <person name="Barry K."/>
            <person name="Miller A.N."/>
            <person name="Grigoriev I.V."/>
            <person name="Debuchy R."/>
            <person name="Gladieux P."/>
            <person name="Hiltunen Thoren M."/>
            <person name="Johannesson H."/>
        </authorList>
    </citation>
    <scope>NUCLEOTIDE SEQUENCE</scope>
    <source>
        <strain evidence="3">CBS 141.50</strain>
    </source>
</reference>
<feature type="compositionally biased region" description="Low complexity" evidence="1">
    <location>
        <begin position="233"/>
        <end position="243"/>
    </location>
</feature>
<proteinExistence type="predicted"/>
<feature type="transmembrane region" description="Helical" evidence="2">
    <location>
        <begin position="416"/>
        <end position="436"/>
    </location>
</feature>
<dbReference type="AlphaFoldDB" id="A0AAN6V622"/>
<feature type="compositionally biased region" description="Basic and acidic residues" evidence="1">
    <location>
        <begin position="187"/>
        <end position="196"/>
    </location>
</feature>
<dbReference type="EMBL" id="MU853575">
    <property type="protein sequence ID" value="KAK4144705.1"/>
    <property type="molecule type" value="Genomic_DNA"/>
</dbReference>
<keyword evidence="2" id="KW-1133">Transmembrane helix</keyword>
<feature type="region of interest" description="Disordered" evidence="1">
    <location>
        <begin position="97"/>
        <end position="128"/>
    </location>
</feature>
<evidence type="ECO:0000256" key="2">
    <source>
        <dbReference type="SAM" id="Phobius"/>
    </source>
</evidence>
<accession>A0AAN6V622</accession>
<feature type="region of interest" description="Disordered" evidence="1">
    <location>
        <begin position="233"/>
        <end position="312"/>
    </location>
</feature>